<dbReference type="GO" id="GO:0005634">
    <property type="term" value="C:nucleus"/>
    <property type="evidence" value="ECO:0007669"/>
    <property type="project" value="UniProtKB-SubCell"/>
</dbReference>
<keyword evidence="2" id="KW-0677">Repeat</keyword>
<feature type="domain" description="Myb-like" evidence="8">
    <location>
        <begin position="311"/>
        <end position="361"/>
    </location>
</feature>
<comment type="subcellular location">
    <subcellularLocation>
        <location evidence="1">Nucleus</location>
    </subcellularLocation>
</comment>
<dbReference type="InterPro" id="IPR017930">
    <property type="entry name" value="Myb_dom"/>
</dbReference>
<dbReference type="PANTHER" id="PTHR45614:SF25">
    <property type="entry name" value="MYB PROTEIN"/>
    <property type="match status" value="1"/>
</dbReference>
<dbReference type="PANTHER" id="PTHR45614">
    <property type="entry name" value="MYB PROTEIN-RELATED"/>
    <property type="match status" value="1"/>
</dbReference>
<dbReference type="OrthoDB" id="5461at2759"/>
<evidence type="ECO:0000259" key="8">
    <source>
        <dbReference type="PROSITE" id="PS50090"/>
    </source>
</evidence>
<evidence type="ECO:0000256" key="5">
    <source>
        <dbReference type="ARBA" id="ARBA00023163"/>
    </source>
</evidence>
<dbReference type="Proteomes" id="UP000007014">
    <property type="component" value="Chromosome 17"/>
</dbReference>
<reference evidence="10 11" key="2">
    <citation type="journal article" date="2007" name="BMC Biol.">
        <title>A 100%-complete sequence reveals unusually simple genomic features in the hot-spring red alga Cyanidioschyzon merolae.</title>
        <authorList>
            <person name="Nozaki H."/>
            <person name="Takano H."/>
            <person name="Misumi O."/>
            <person name="Terasawa K."/>
            <person name="Matsuzaki M."/>
            <person name="Maruyama S."/>
            <person name="Nishida K."/>
            <person name="Yagisawa F."/>
            <person name="Yoshida Y."/>
            <person name="Fujiwara T."/>
            <person name="Takio S."/>
            <person name="Tamura K."/>
            <person name="Chung S.J."/>
            <person name="Nakamura S."/>
            <person name="Kuroiwa H."/>
            <person name="Tanaka K."/>
            <person name="Sato N."/>
            <person name="Kuroiwa T."/>
        </authorList>
    </citation>
    <scope>NUCLEOTIDE SEQUENCE [LARGE SCALE GENOMIC DNA]</scope>
    <source>
        <strain evidence="10 11">10D</strain>
    </source>
</reference>
<dbReference type="KEGG" id="cme:CYME_CMQ253C"/>
<dbReference type="SMART" id="SM00717">
    <property type="entry name" value="SANT"/>
    <property type="match status" value="2"/>
</dbReference>
<evidence type="ECO:0000259" key="9">
    <source>
        <dbReference type="PROSITE" id="PS51294"/>
    </source>
</evidence>
<keyword evidence="6" id="KW-0539">Nucleus</keyword>
<dbReference type="Gene3D" id="1.10.10.60">
    <property type="entry name" value="Homeodomain-like"/>
    <property type="match status" value="2"/>
</dbReference>
<dbReference type="PROSITE" id="PS51294">
    <property type="entry name" value="HTH_MYB"/>
    <property type="match status" value="2"/>
</dbReference>
<dbReference type="PROSITE" id="PS50090">
    <property type="entry name" value="MYB_LIKE"/>
    <property type="match status" value="2"/>
</dbReference>
<feature type="domain" description="HTH myb-type" evidence="9">
    <location>
        <begin position="316"/>
        <end position="365"/>
    </location>
</feature>
<evidence type="ECO:0000256" key="7">
    <source>
        <dbReference type="SAM" id="MobiDB-lite"/>
    </source>
</evidence>
<evidence type="ECO:0000256" key="4">
    <source>
        <dbReference type="ARBA" id="ARBA00023125"/>
    </source>
</evidence>
<evidence type="ECO:0000256" key="1">
    <source>
        <dbReference type="ARBA" id="ARBA00004123"/>
    </source>
</evidence>
<feature type="compositionally biased region" description="Polar residues" evidence="7">
    <location>
        <begin position="241"/>
        <end position="253"/>
    </location>
</feature>
<dbReference type="InterPro" id="IPR009057">
    <property type="entry name" value="Homeodomain-like_sf"/>
</dbReference>
<gene>
    <name evidence="10" type="ORF">CYME_CMQ253C</name>
</gene>
<evidence type="ECO:0000256" key="2">
    <source>
        <dbReference type="ARBA" id="ARBA00022737"/>
    </source>
</evidence>
<dbReference type="RefSeq" id="XP_005538175.1">
    <property type="nucleotide sequence ID" value="XM_005538118.1"/>
</dbReference>
<dbReference type="Pfam" id="PF00249">
    <property type="entry name" value="Myb_DNA-binding"/>
    <property type="match status" value="2"/>
</dbReference>
<organism evidence="10 11">
    <name type="scientific">Cyanidioschyzon merolae (strain NIES-3377 / 10D)</name>
    <name type="common">Unicellular red alga</name>
    <dbReference type="NCBI Taxonomy" id="280699"/>
    <lineage>
        <taxon>Eukaryota</taxon>
        <taxon>Rhodophyta</taxon>
        <taxon>Bangiophyceae</taxon>
        <taxon>Cyanidiales</taxon>
        <taxon>Cyanidiaceae</taxon>
        <taxon>Cyanidioschyzon</taxon>
    </lineage>
</organism>
<dbReference type="AlphaFoldDB" id="M1VAJ5"/>
<evidence type="ECO:0000313" key="11">
    <source>
        <dbReference type="Proteomes" id="UP000007014"/>
    </source>
</evidence>
<evidence type="ECO:0000256" key="3">
    <source>
        <dbReference type="ARBA" id="ARBA00023015"/>
    </source>
</evidence>
<protein>
    <submittedName>
        <fullName evidence="10">MYB-related protein</fullName>
    </submittedName>
</protein>
<dbReference type="GeneID" id="16996226"/>
<dbReference type="EMBL" id="AP006499">
    <property type="protein sequence ID" value="BAM82139.1"/>
    <property type="molecule type" value="Genomic_DNA"/>
</dbReference>
<keyword evidence="11" id="KW-1185">Reference proteome</keyword>
<feature type="domain" description="Myb-like" evidence="8">
    <location>
        <begin position="259"/>
        <end position="310"/>
    </location>
</feature>
<keyword evidence="5" id="KW-0804">Transcription</keyword>
<feature type="region of interest" description="Disordered" evidence="7">
    <location>
        <begin position="407"/>
        <end position="433"/>
    </location>
</feature>
<feature type="region of interest" description="Disordered" evidence="7">
    <location>
        <begin position="162"/>
        <end position="183"/>
    </location>
</feature>
<evidence type="ECO:0000256" key="6">
    <source>
        <dbReference type="ARBA" id="ARBA00023242"/>
    </source>
</evidence>
<dbReference type="CDD" id="cd00167">
    <property type="entry name" value="SANT"/>
    <property type="match status" value="2"/>
</dbReference>
<dbReference type="InterPro" id="IPR050560">
    <property type="entry name" value="MYB_TF"/>
</dbReference>
<evidence type="ECO:0000313" key="10">
    <source>
        <dbReference type="EMBL" id="BAM82139.1"/>
    </source>
</evidence>
<dbReference type="Gramene" id="CMQ253CT">
    <property type="protein sequence ID" value="CMQ253CT"/>
    <property type="gene ID" value="CMQ253C"/>
</dbReference>
<dbReference type="FunFam" id="1.10.10.60:FF:000060">
    <property type="entry name" value="MYB transcription factor"/>
    <property type="match status" value="1"/>
</dbReference>
<dbReference type="GO" id="GO:0000978">
    <property type="term" value="F:RNA polymerase II cis-regulatory region sequence-specific DNA binding"/>
    <property type="evidence" value="ECO:0007669"/>
    <property type="project" value="TreeGrafter"/>
</dbReference>
<dbReference type="eggNOG" id="KOG0048">
    <property type="taxonomic scope" value="Eukaryota"/>
</dbReference>
<name>M1VAJ5_CYAM1</name>
<sequence length="433" mass="46877">MLEAMNEWNVSCEQSVALGEEHEQRAEAVAGNERSNSRFSGLELLFWAAALSESRSSSPNLNYVNASATPENSVCLRRLEGVVTKLEDAGAVSRPGSGAAAGRRAIPTNTTGSDLVWGNPGSDGTFAAISEKQAPLFCIGLENERVAGAQLARCASMPIRHSPVSDTDTPKMGAMKSAPSGTPVDSFTTTNAHLAQGSLIQPEPVAMWRCWSPGEEPRVWPDTLSRVSSESKRSSPDVSSTPSNRAQVQSTPSARRVSERKEVKGPWRPEEDELLRSLVEKMGPRRWSLIAEHIPGRTGKQARERWLNQLSPQICKRPWTPEEDRIIISAHARLGNRWSEIARMLQGRTDNAVKNRFNSFIRRAQAERNQAAKRLHRNQGGNSTSRLEQVASAAAAAEAELEAVDASLDASGTTASQESKAPDSIGTGPISPA</sequence>
<feature type="domain" description="HTH myb-type" evidence="9">
    <location>
        <begin position="259"/>
        <end position="314"/>
    </location>
</feature>
<proteinExistence type="predicted"/>
<dbReference type="SUPFAM" id="SSF46689">
    <property type="entry name" value="Homeodomain-like"/>
    <property type="match status" value="1"/>
</dbReference>
<dbReference type="GO" id="GO:0000981">
    <property type="term" value="F:DNA-binding transcription factor activity, RNA polymerase II-specific"/>
    <property type="evidence" value="ECO:0007669"/>
    <property type="project" value="TreeGrafter"/>
</dbReference>
<feature type="region of interest" description="Disordered" evidence="7">
    <location>
        <begin position="368"/>
        <end position="394"/>
    </location>
</feature>
<accession>M1VAJ5</accession>
<reference evidence="10 11" key="1">
    <citation type="journal article" date="2004" name="Nature">
        <title>Genome sequence of the ultrasmall unicellular red alga Cyanidioschyzon merolae 10D.</title>
        <authorList>
            <person name="Matsuzaki M."/>
            <person name="Misumi O."/>
            <person name="Shin-i T."/>
            <person name="Maruyama S."/>
            <person name="Takahara M."/>
            <person name="Miyagishima S."/>
            <person name="Mori T."/>
            <person name="Nishida K."/>
            <person name="Yagisawa F."/>
            <person name="Nishida K."/>
            <person name="Yoshida Y."/>
            <person name="Nishimura Y."/>
            <person name="Nakao S."/>
            <person name="Kobayashi T."/>
            <person name="Momoyama Y."/>
            <person name="Higashiyama T."/>
            <person name="Minoda A."/>
            <person name="Sano M."/>
            <person name="Nomoto H."/>
            <person name="Oishi K."/>
            <person name="Hayashi H."/>
            <person name="Ohta F."/>
            <person name="Nishizaka S."/>
            <person name="Haga S."/>
            <person name="Miura S."/>
            <person name="Morishita T."/>
            <person name="Kabeya Y."/>
            <person name="Terasawa K."/>
            <person name="Suzuki Y."/>
            <person name="Ishii Y."/>
            <person name="Asakawa S."/>
            <person name="Takano H."/>
            <person name="Ohta N."/>
            <person name="Kuroiwa H."/>
            <person name="Tanaka K."/>
            <person name="Shimizu N."/>
            <person name="Sugano S."/>
            <person name="Sato N."/>
            <person name="Nozaki H."/>
            <person name="Ogasawara N."/>
            <person name="Kohara Y."/>
            <person name="Kuroiwa T."/>
        </authorList>
    </citation>
    <scope>NUCLEOTIDE SEQUENCE [LARGE SCALE GENOMIC DNA]</scope>
    <source>
        <strain evidence="10 11">10D</strain>
    </source>
</reference>
<dbReference type="HOGENOM" id="CLU_633673_0_0_1"/>
<feature type="region of interest" description="Disordered" evidence="7">
    <location>
        <begin position="219"/>
        <end position="268"/>
    </location>
</feature>
<dbReference type="InterPro" id="IPR001005">
    <property type="entry name" value="SANT/Myb"/>
</dbReference>
<feature type="compositionally biased region" description="Basic and acidic residues" evidence="7">
    <location>
        <begin position="256"/>
        <end position="268"/>
    </location>
</feature>
<keyword evidence="4" id="KW-0238">DNA-binding</keyword>
<keyword evidence="3" id="KW-0805">Transcription regulation</keyword>